<keyword evidence="3" id="KW-1185">Reference proteome</keyword>
<dbReference type="InterPro" id="IPR036291">
    <property type="entry name" value="NAD(P)-bd_dom_sf"/>
</dbReference>
<dbReference type="Gene3D" id="3.40.50.720">
    <property type="entry name" value="NAD(P)-binding Rossmann-like Domain"/>
    <property type="match status" value="1"/>
</dbReference>
<organism evidence="2 3">
    <name type="scientific">Roseisolibacter agri</name>
    <dbReference type="NCBI Taxonomy" id="2014610"/>
    <lineage>
        <taxon>Bacteria</taxon>
        <taxon>Pseudomonadati</taxon>
        <taxon>Gemmatimonadota</taxon>
        <taxon>Gemmatimonadia</taxon>
        <taxon>Gemmatimonadales</taxon>
        <taxon>Gemmatimonadaceae</taxon>
        <taxon>Roseisolibacter</taxon>
    </lineage>
</organism>
<dbReference type="SUPFAM" id="SSF51735">
    <property type="entry name" value="NAD(P)-binding Rossmann-fold domains"/>
    <property type="match status" value="1"/>
</dbReference>
<dbReference type="RefSeq" id="WP_284350319.1">
    <property type="nucleotide sequence ID" value="NZ_BRXS01000003.1"/>
</dbReference>
<comment type="caution">
    <text evidence="2">The sequence shown here is derived from an EMBL/GenBank/DDBJ whole genome shotgun (WGS) entry which is preliminary data.</text>
</comment>
<name>A0AA37QA27_9BACT</name>
<dbReference type="Pfam" id="PF13460">
    <property type="entry name" value="NAD_binding_10"/>
    <property type="match status" value="1"/>
</dbReference>
<reference evidence="2" key="1">
    <citation type="submission" date="2022-08" db="EMBL/GenBank/DDBJ databases">
        <title>Draft genome sequencing of Roseisolibacter agri AW1220.</title>
        <authorList>
            <person name="Tobiishi Y."/>
            <person name="Tonouchi A."/>
        </authorList>
    </citation>
    <scope>NUCLEOTIDE SEQUENCE</scope>
    <source>
        <strain evidence="2">AW1220</strain>
    </source>
</reference>
<dbReference type="PANTHER" id="PTHR14097:SF7">
    <property type="entry name" value="OXIDOREDUCTASE HTATIP2"/>
    <property type="match status" value="1"/>
</dbReference>
<sequence>MTSRAAFVAGATGYVGRALVRVLVERGWRTVAHLRPDSPERDTWRVRFAGMGATADATPWDADAMAATLLSVQPTAVFALLGTTRQRARASAARGQADGYEHVDYGLTALLLRATQRAAREMDASPRFVYLSSVGADAASRNPYLAVRGRLEAELRASPLPWTVVRPSFITGPDRDESRPAERIGATLVDAALAIPGLLGAHRLRDRWRSTTADELARALARLAEDPRADGAVVEGDGLR</sequence>
<dbReference type="PANTHER" id="PTHR14097">
    <property type="entry name" value="OXIDOREDUCTASE HTATIP2"/>
    <property type="match status" value="1"/>
</dbReference>
<dbReference type="Proteomes" id="UP001161325">
    <property type="component" value="Unassembled WGS sequence"/>
</dbReference>
<evidence type="ECO:0000313" key="3">
    <source>
        <dbReference type="Proteomes" id="UP001161325"/>
    </source>
</evidence>
<feature type="domain" description="NAD(P)-binding" evidence="1">
    <location>
        <begin position="10"/>
        <end position="176"/>
    </location>
</feature>
<dbReference type="InterPro" id="IPR016040">
    <property type="entry name" value="NAD(P)-bd_dom"/>
</dbReference>
<protein>
    <recommendedName>
        <fullName evidence="1">NAD(P)-binding domain-containing protein</fullName>
    </recommendedName>
</protein>
<dbReference type="GO" id="GO:0005737">
    <property type="term" value="C:cytoplasm"/>
    <property type="evidence" value="ECO:0007669"/>
    <property type="project" value="TreeGrafter"/>
</dbReference>
<dbReference type="EMBL" id="BRXS01000003">
    <property type="protein sequence ID" value="GLC25861.1"/>
    <property type="molecule type" value="Genomic_DNA"/>
</dbReference>
<gene>
    <name evidence="2" type="ORF">rosag_23740</name>
</gene>
<proteinExistence type="predicted"/>
<evidence type="ECO:0000313" key="2">
    <source>
        <dbReference type="EMBL" id="GLC25861.1"/>
    </source>
</evidence>
<accession>A0AA37QA27</accession>
<dbReference type="AlphaFoldDB" id="A0AA37QA27"/>
<dbReference type="GO" id="GO:0051170">
    <property type="term" value="P:import into nucleus"/>
    <property type="evidence" value="ECO:0007669"/>
    <property type="project" value="TreeGrafter"/>
</dbReference>
<evidence type="ECO:0000259" key="1">
    <source>
        <dbReference type="Pfam" id="PF13460"/>
    </source>
</evidence>